<evidence type="ECO:0000256" key="4">
    <source>
        <dbReference type="ARBA" id="ARBA00022679"/>
    </source>
</evidence>
<organism evidence="10 11">
    <name type="scientific">Caenorhabditis remanei</name>
    <name type="common">Caenorhabditis vulgaris</name>
    <dbReference type="NCBI Taxonomy" id="31234"/>
    <lineage>
        <taxon>Eukaryota</taxon>
        <taxon>Metazoa</taxon>
        <taxon>Ecdysozoa</taxon>
        <taxon>Nematoda</taxon>
        <taxon>Chromadorea</taxon>
        <taxon>Rhabditida</taxon>
        <taxon>Rhabditina</taxon>
        <taxon>Rhabditomorpha</taxon>
        <taxon>Rhabditoidea</taxon>
        <taxon>Rhabditidae</taxon>
        <taxon>Peloderinae</taxon>
        <taxon>Caenorhabditis</taxon>
    </lineage>
</organism>
<evidence type="ECO:0000259" key="9">
    <source>
        <dbReference type="Pfam" id="PF00485"/>
    </source>
</evidence>
<evidence type="ECO:0000256" key="6">
    <source>
        <dbReference type="ARBA" id="ARBA00022777"/>
    </source>
</evidence>
<dbReference type="PANTHER" id="PTHR10285">
    <property type="entry name" value="URIDINE KINASE"/>
    <property type="match status" value="1"/>
</dbReference>
<keyword evidence="6" id="KW-0418">Kinase</keyword>
<comment type="similarity">
    <text evidence="2">Belongs to the uridine kinase family.</text>
</comment>
<comment type="caution">
    <text evidence="10">The sequence shown here is derived from an EMBL/GenBank/DDBJ whole genome shotgun (WGS) entry which is preliminary data.</text>
</comment>
<dbReference type="RefSeq" id="XP_003098462.2">
    <property type="nucleotide sequence ID" value="XM_003098414.2"/>
</dbReference>
<dbReference type="UniPathway" id="UPA00574">
    <property type="reaction ID" value="UER00637"/>
</dbReference>
<proteinExistence type="inferred from homology"/>
<sequence>MQSSAAVADAAIVATTGTAATTGAAAKRGPFLIVVCGGSASGKTMFAHLLKTRLNSERVFIFSMDHFYRNFTEEEKKKIGEEEFNFDSPDAIDINCAHDLIVKMKSGEAVNVPSYSFTKHAREAHTTLVPSMDVIIFEGILSLHDDRIVDMADKKVFVSADEDTRLNRRLTRDARERGRTEESTRAQHEKFVEPAYRAYIAPCANKLGTNGLLVENNEGQNLEPHVESLAKEIREEVKCRGISL</sequence>
<evidence type="ECO:0000313" key="10">
    <source>
        <dbReference type="EMBL" id="KAF1748696.1"/>
    </source>
</evidence>
<dbReference type="EC" id="2.7.1.48" evidence="3"/>
<dbReference type="EMBL" id="WUAV01000006">
    <property type="protein sequence ID" value="KAF1748696.1"/>
    <property type="molecule type" value="Genomic_DNA"/>
</dbReference>
<dbReference type="GO" id="GO:0005524">
    <property type="term" value="F:ATP binding"/>
    <property type="evidence" value="ECO:0007669"/>
    <property type="project" value="InterPro"/>
</dbReference>
<keyword evidence="5" id="KW-0547">Nucleotide-binding</keyword>
<dbReference type="CDD" id="cd02023">
    <property type="entry name" value="UMPK"/>
    <property type="match status" value="1"/>
</dbReference>
<evidence type="ECO:0000256" key="8">
    <source>
        <dbReference type="ARBA" id="ARBA00048909"/>
    </source>
</evidence>
<dbReference type="Gene3D" id="3.40.50.300">
    <property type="entry name" value="P-loop containing nucleotide triphosphate hydrolases"/>
    <property type="match status" value="1"/>
</dbReference>
<protein>
    <recommendedName>
        <fullName evidence="3">uridine/cytidine kinase</fullName>
        <ecNumber evidence="3">2.7.1.48</ecNumber>
    </recommendedName>
</protein>
<dbReference type="AlphaFoldDB" id="A0A6A5G168"/>
<keyword evidence="4" id="KW-0808">Transferase</keyword>
<dbReference type="InterPro" id="IPR027417">
    <property type="entry name" value="P-loop_NTPase"/>
</dbReference>
<dbReference type="GeneID" id="9801486"/>
<evidence type="ECO:0000256" key="1">
    <source>
        <dbReference type="ARBA" id="ARBA00004690"/>
    </source>
</evidence>
<dbReference type="PRINTS" id="PR00988">
    <property type="entry name" value="URIDINKINASE"/>
</dbReference>
<dbReference type="GO" id="GO:0004849">
    <property type="term" value="F:uridine kinase activity"/>
    <property type="evidence" value="ECO:0007669"/>
    <property type="project" value="UniProtKB-EC"/>
</dbReference>
<evidence type="ECO:0000256" key="7">
    <source>
        <dbReference type="ARBA" id="ARBA00047436"/>
    </source>
</evidence>
<dbReference type="CTD" id="9801486"/>
<dbReference type="Proteomes" id="UP000483820">
    <property type="component" value="Chromosome X"/>
</dbReference>
<name>A0A6A5G168_CAERE</name>
<reference evidence="10 11" key="1">
    <citation type="submission" date="2019-12" db="EMBL/GenBank/DDBJ databases">
        <title>Chromosome-level assembly of the Caenorhabditis remanei genome.</title>
        <authorList>
            <person name="Teterina A.A."/>
            <person name="Willis J.H."/>
            <person name="Phillips P.C."/>
        </authorList>
    </citation>
    <scope>NUCLEOTIDE SEQUENCE [LARGE SCALE GENOMIC DNA]</scope>
    <source>
        <strain evidence="10 11">PX506</strain>
        <tissue evidence="10">Whole organism</tissue>
    </source>
</reference>
<comment type="catalytic activity">
    <reaction evidence="8">
        <text>uridine + ATP = UMP + ADP + H(+)</text>
        <dbReference type="Rhea" id="RHEA:16825"/>
        <dbReference type="ChEBI" id="CHEBI:15378"/>
        <dbReference type="ChEBI" id="CHEBI:16704"/>
        <dbReference type="ChEBI" id="CHEBI:30616"/>
        <dbReference type="ChEBI" id="CHEBI:57865"/>
        <dbReference type="ChEBI" id="CHEBI:456216"/>
        <dbReference type="EC" id="2.7.1.48"/>
    </reaction>
</comment>
<dbReference type="KEGG" id="crq:GCK72_025163"/>
<dbReference type="GO" id="GO:0044206">
    <property type="term" value="P:UMP salvage"/>
    <property type="evidence" value="ECO:0007669"/>
    <property type="project" value="UniProtKB-UniPathway"/>
</dbReference>
<dbReference type="InterPro" id="IPR006083">
    <property type="entry name" value="PRK/URK"/>
</dbReference>
<comment type="catalytic activity">
    <reaction evidence="7">
        <text>cytidine + ATP = CMP + ADP + H(+)</text>
        <dbReference type="Rhea" id="RHEA:24674"/>
        <dbReference type="ChEBI" id="CHEBI:15378"/>
        <dbReference type="ChEBI" id="CHEBI:17562"/>
        <dbReference type="ChEBI" id="CHEBI:30616"/>
        <dbReference type="ChEBI" id="CHEBI:60377"/>
        <dbReference type="ChEBI" id="CHEBI:456216"/>
        <dbReference type="EC" id="2.7.1.48"/>
    </reaction>
</comment>
<comment type="pathway">
    <text evidence="1">Pyrimidine metabolism; UMP biosynthesis via salvage pathway; UMP from uridine: step 1/1.</text>
</comment>
<dbReference type="SUPFAM" id="SSF52540">
    <property type="entry name" value="P-loop containing nucleoside triphosphate hydrolases"/>
    <property type="match status" value="1"/>
</dbReference>
<evidence type="ECO:0000256" key="3">
    <source>
        <dbReference type="ARBA" id="ARBA00012137"/>
    </source>
</evidence>
<gene>
    <name evidence="10" type="ORF">GCK72_025163</name>
</gene>
<evidence type="ECO:0000256" key="2">
    <source>
        <dbReference type="ARBA" id="ARBA00005408"/>
    </source>
</evidence>
<dbReference type="Pfam" id="PF00485">
    <property type="entry name" value="PRK"/>
    <property type="match status" value="1"/>
</dbReference>
<accession>A0A6A5G168</accession>
<feature type="domain" description="Phosphoribulokinase/uridine kinase" evidence="9">
    <location>
        <begin position="32"/>
        <end position="205"/>
    </location>
</feature>
<evidence type="ECO:0000313" key="11">
    <source>
        <dbReference type="Proteomes" id="UP000483820"/>
    </source>
</evidence>
<dbReference type="InterPro" id="IPR000764">
    <property type="entry name" value="Uridine_kinase-like"/>
</dbReference>
<evidence type="ECO:0000256" key="5">
    <source>
        <dbReference type="ARBA" id="ARBA00022741"/>
    </source>
</evidence>